<evidence type="ECO:0008006" key="4">
    <source>
        <dbReference type="Google" id="ProtNLM"/>
    </source>
</evidence>
<dbReference type="EMBL" id="PYYB01000001">
    <property type="protein sequence ID" value="PTL58789.1"/>
    <property type="molecule type" value="Genomic_DNA"/>
</dbReference>
<dbReference type="Gene3D" id="3.30.505.20">
    <property type="match status" value="1"/>
</dbReference>
<comment type="caution">
    <text evidence="2">The sequence shown here is derived from an EMBL/GenBank/DDBJ whole genome shotgun (WGS) entry which is preliminary data.</text>
</comment>
<dbReference type="Proteomes" id="UP000240739">
    <property type="component" value="Unassembled WGS sequence"/>
</dbReference>
<keyword evidence="1" id="KW-0732">Signal</keyword>
<feature type="signal peptide" evidence="1">
    <location>
        <begin position="1"/>
        <end position="20"/>
    </location>
</feature>
<keyword evidence="3" id="KW-1185">Reference proteome</keyword>
<organism evidence="2 3">
    <name type="scientific">Paraconexibacter algicola</name>
    <dbReference type="NCBI Taxonomy" id="2133960"/>
    <lineage>
        <taxon>Bacteria</taxon>
        <taxon>Bacillati</taxon>
        <taxon>Actinomycetota</taxon>
        <taxon>Thermoleophilia</taxon>
        <taxon>Solirubrobacterales</taxon>
        <taxon>Paraconexibacteraceae</taxon>
        <taxon>Paraconexibacter</taxon>
    </lineage>
</organism>
<feature type="chain" id="PRO_5039661717" description="PepSY domain-containing protein" evidence="1">
    <location>
        <begin position="21"/>
        <end position="127"/>
    </location>
</feature>
<protein>
    <recommendedName>
        <fullName evidence="4">PepSY domain-containing protein</fullName>
    </recommendedName>
</protein>
<dbReference type="AlphaFoldDB" id="A0A2T4UHU5"/>
<accession>A0A2T4UHU5</accession>
<evidence type="ECO:0000313" key="2">
    <source>
        <dbReference type="EMBL" id="PTL58789.1"/>
    </source>
</evidence>
<sequence length="127" mass="12625">MGRLSLLAAGAALVVGGVGAGVAGADLLDGDDDRDRPDRVVTIAAPAAGTAAPAATTLTVDDGVPVGEARAVARLATAHLGGGRAVSVDRDDGRYEVEVQRADGALVEVLLDGGRRVVGTELDDGDR</sequence>
<name>A0A2T4UHU5_9ACTN</name>
<reference evidence="2 3" key="1">
    <citation type="submission" date="2018-03" db="EMBL/GenBank/DDBJ databases">
        <title>Aquarubrobacter algicola gen. nov., sp. nov., a novel actinobacterium isolated from shallow eutrophic lake during the end of cyanobacterial harmful algal blooms.</title>
        <authorList>
            <person name="Chun S.J."/>
        </authorList>
    </citation>
    <scope>NUCLEOTIDE SEQUENCE [LARGE SCALE GENOMIC DNA]</scope>
    <source>
        <strain evidence="2 3">Seoho-28</strain>
    </source>
</reference>
<gene>
    <name evidence="2" type="ORF">C7Y72_03555</name>
</gene>
<proteinExistence type="predicted"/>
<evidence type="ECO:0000256" key="1">
    <source>
        <dbReference type="SAM" id="SignalP"/>
    </source>
</evidence>
<dbReference type="RefSeq" id="WP_107567226.1">
    <property type="nucleotide sequence ID" value="NZ_PYYB01000001.1"/>
</dbReference>
<evidence type="ECO:0000313" key="3">
    <source>
        <dbReference type="Proteomes" id="UP000240739"/>
    </source>
</evidence>